<sequence length="236" mass="26943">MDHRMERAESLFTGNAKCKVIADIHFEDDPESPYKVTGEGFSQPLEGSQSLELNCAKPLPINFNILGTILQTNFRMNTQYSGTMVYDFFKTSFPGTMTVEMDGKFCDDMTVRATCTLTYMKDHLICRCQVHFEGLQEESLAKAEDLSNTMPCFEVIDKGDKADETCSKVDLVWRTGDMSGKYRCRLNSVVKCQGNFAPQFHFIGHDFKLTEKSENNLHFAQRQKSRATVISYYKNH</sequence>
<dbReference type="SUPFAM" id="SSF54511">
    <property type="entry name" value="GFP-like"/>
    <property type="match status" value="1"/>
</dbReference>
<accession>A0A1C8YXL5</accession>
<dbReference type="EMBL" id="KT964717">
    <property type="protein sequence ID" value="AOI27770.1"/>
    <property type="molecule type" value="mRNA"/>
</dbReference>
<name>A0A1C8YXL5_CESVE</name>
<dbReference type="InterPro" id="IPR009017">
    <property type="entry name" value="GFP"/>
</dbReference>
<evidence type="ECO:0000313" key="1">
    <source>
        <dbReference type="EMBL" id="AOI27770.1"/>
    </source>
</evidence>
<protein>
    <submittedName>
        <fullName evidence="1">Putative nonfluorescent protein</fullName>
    </submittedName>
</protein>
<proteinExistence type="evidence at transcript level"/>
<dbReference type="AlphaFoldDB" id="A0A1C8YXL5"/>
<reference evidence="1" key="1">
    <citation type="journal article" date="2016" name="BMC Evol. Biol.">
        <title>Non-excitable fluorescent protein orthologs found in ctenophores.</title>
        <authorList>
            <person name="Francis W.R."/>
            <person name="Christianson L.M."/>
            <person name="Powers M.L."/>
            <person name="Schnitzler C.E."/>
            <person name="D Haddock S.H."/>
        </authorList>
    </citation>
    <scope>NUCLEOTIDE SEQUENCE</scope>
    <source>
        <strain evidence="1">2012BW1</strain>
    </source>
</reference>
<dbReference type="Gene3D" id="2.40.155.10">
    <property type="entry name" value="Green fluorescent protein"/>
    <property type="match status" value="1"/>
</dbReference>
<organism evidence="1">
    <name type="scientific">Cestum veneris</name>
    <name type="common">Venus girdle</name>
    <dbReference type="NCBI Taxonomy" id="12997"/>
    <lineage>
        <taxon>Eukaryota</taxon>
        <taxon>Metazoa</taxon>
        <taxon>Ctenophora</taxon>
        <taxon>Tentaculata</taxon>
        <taxon>Cestida</taxon>
        <taxon>Cestidae</taxon>
        <taxon>Cestum</taxon>
    </lineage>
</organism>